<name>A0A9P4H5P6_9PLEO</name>
<feature type="transmembrane region" description="Helical" evidence="1">
    <location>
        <begin position="44"/>
        <end position="65"/>
    </location>
</feature>
<sequence>SARGTITLLIECILTMLICTWSALHLNVPQPGLSSTAIFLIKAPYFILALIAPGYFVACAIREWINARDLTRTMQRHSPVGKIFLLKRNR</sequence>
<protein>
    <submittedName>
        <fullName evidence="2">Uncharacterized protein</fullName>
    </submittedName>
</protein>
<dbReference type="Proteomes" id="UP000799777">
    <property type="component" value="Unassembled WGS sequence"/>
</dbReference>
<evidence type="ECO:0000313" key="2">
    <source>
        <dbReference type="EMBL" id="KAF2028032.1"/>
    </source>
</evidence>
<accession>A0A9P4H5P6</accession>
<feature type="transmembrane region" description="Helical" evidence="1">
    <location>
        <begin position="7"/>
        <end position="24"/>
    </location>
</feature>
<dbReference type="AlphaFoldDB" id="A0A9P4H5P6"/>
<organism evidence="2 3">
    <name type="scientific">Setomelanomma holmii</name>
    <dbReference type="NCBI Taxonomy" id="210430"/>
    <lineage>
        <taxon>Eukaryota</taxon>
        <taxon>Fungi</taxon>
        <taxon>Dikarya</taxon>
        <taxon>Ascomycota</taxon>
        <taxon>Pezizomycotina</taxon>
        <taxon>Dothideomycetes</taxon>
        <taxon>Pleosporomycetidae</taxon>
        <taxon>Pleosporales</taxon>
        <taxon>Pleosporineae</taxon>
        <taxon>Phaeosphaeriaceae</taxon>
        <taxon>Setomelanomma</taxon>
    </lineage>
</organism>
<keyword evidence="3" id="KW-1185">Reference proteome</keyword>
<proteinExistence type="predicted"/>
<feature type="non-terminal residue" evidence="2">
    <location>
        <position position="1"/>
    </location>
</feature>
<comment type="caution">
    <text evidence="2">The sequence shown here is derived from an EMBL/GenBank/DDBJ whole genome shotgun (WGS) entry which is preliminary data.</text>
</comment>
<evidence type="ECO:0000256" key="1">
    <source>
        <dbReference type="SAM" id="Phobius"/>
    </source>
</evidence>
<dbReference type="EMBL" id="ML978218">
    <property type="protein sequence ID" value="KAF2028032.1"/>
    <property type="molecule type" value="Genomic_DNA"/>
</dbReference>
<keyword evidence="1" id="KW-1133">Transmembrane helix</keyword>
<gene>
    <name evidence="2" type="ORF">EK21DRAFT_70610</name>
</gene>
<dbReference type="PANTHER" id="PTHR35043:SF7">
    <property type="entry name" value="TRANSCRIPTION FACTOR DOMAIN-CONTAINING PROTEIN"/>
    <property type="match status" value="1"/>
</dbReference>
<keyword evidence="1" id="KW-0472">Membrane</keyword>
<dbReference type="PANTHER" id="PTHR35043">
    <property type="entry name" value="TRANSCRIPTION FACTOR DOMAIN-CONTAINING PROTEIN"/>
    <property type="match status" value="1"/>
</dbReference>
<dbReference type="OrthoDB" id="9451547at2759"/>
<keyword evidence="1" id="KW-0812">Transmembrane</keyword>
<reference evidence="2" key="1">
    <citation type="journal article" date="2020" name="Stud. Mycol.">
        <title>101 Dothideomycetes genomes: a test case for predicting lifestyles and emergence of pathogens.</title>
        <authorList>
            <person name="Haridas S."/>
            <person name="Albert R."/>
            <person name="Binder M."/>
            <person name="Bloem J."/>
            <person name="Labutti K."/>
            <person name="Salamov A."/>
            <person name="Andreopoulos B."/>
            <person name="Baker S."/>
            <person name="Barry K."/>
            <person name="Bills G."/>
            <person name="Bluhm B."/>
            <person name="Cannon C."/>
            <person name="Castanera R."/>
            <person name="Culley D."/>
            <person name="Daum C."/>
            <person name="Ezra D."/>
            <person name="Gonzalez J."/>
            <person name="Henrissat B."/>
            <person name="Kuo A."/>
            <person name="Liang C."/>
            <person name="Lipzen A."/>
            <person name="Lutzoni F."/>
            <person name="Magnuson J."/>
            <person name="Mondo S."/>
            <person name="Nolan M."/>
            <person name="Ohm R."/>
            <person name="Pangilinan J."/>
            <person name="Park H.-J."/>
            <person name="Ramirez L."/>
            <person name="Alfaro M."/>
            <person name="Sun H."/>
            <person name="Tritt A."/>
            <person name="Yoshinaga Y."/>
            <person name="Zwiers L.-H."/>
            <person name="Turgeon B."/>
            <person name="Goodwin S."/>
            <person name="Spatafora J."/>
            <person name="Crous P."/>
            <person name="Grigoriev I."/>
        </authorList>
    </citation>
    <scope>NUCLEOTIDE SEQUENCE</scope>
    <source>
        <strain evidence="2">CBS 110217</strain>
    </source>
</reference>
<evidence type="ECO:0000313" key="3">
    <source>
        <dbReference type="Proteomes" id="UP000799777"/>
    </source>
</evidence>